<organism evidence="2 4">
    <name type="scientific">Oryza sativa subsp. japonica</name>
    <name type="common">Rice</name>
    <dbReference type="NCBI Taxonomy" id="39947"/>
    <lineage>
        <taxon>Eukaryota</taxon>
        <taxon>Viridiplantae</taxon>
        <taxon>Streptophyta</taxon>
        <taxon>Embryophyta</taxon>
        <taxon>Tracheophyta</taxon>
        <taxon>Spermatophyta</taxon>
        <taxon>Magnoliopsida</taxon>
        <taxon>Liliopsida</taxon>
        <taxon>Poales</taxon>
        <taxon>Poaceae</taxon>
        <taxon>BOP clade</taxon>
        <taxon>Oryzoideae</taxon>
        <taxon>Oryzeae</taxon>
        <taxon>Oryzinae</taxon>
        <taxon>Oryza</taxon>
        <taxon>Oryza sativa</taxon>
    </lineage>
</organism>
<dbReference type="AlphaFoldDB" id="Q84ZR0"/>
<proteinExistence type="predicted"/>
<sequence length="131" mass="13040">MWDAGRAAGAGGRGRARAPMRVEEAGGGATAMARVGTREGGQAGRRREGQSSAALSRRCRDSGRRAGRPPARGAVHRRGAVRTREGGRLAAARGAERRCAVAASRDTGAVAAASGVGATAHARVTGSPGGG</sequence>
<reference evidence="4" key="3">
    <citation type="journal article" date="2005" name="Nature">
        <title>The map-based sequence of the rice genome.</title>
        <authorList>
            <consortium name="International rice genome sequencing project (IRGSP)"/>
            <person name="Matsumoto T."/>
            <person name="Wu J."/>
            <person name="Kanamori H."/>
            <person name="Katayose Y."/>
            <person name="Fujisawa M."/>
            <person name="Namiki N."/>
            <person name="Mizuno H."/>
            <person name="Yamamoto K."/>
            <person name="Antonio B.A."/>
            <person name="Baba T."/>
            <person name="Sakata K."/>
            <person name="Nagamura Y."/>
            <person name="Aoki H."/>
            <person name="Arikawa K."/>
            <person name="Arita K."/>
            <person name="Bito T."/>
            <person name="Chiden Y."/>
            <person name="Fujitsuka N."/>
            <person name="Fukunaka R."/>
            <person name="Hamada M."/>
            <person name="Harada C."/>
            <person name="Hayashi A."/>
            <person name="Hijishita S."/>
            <person name="Honda M."/>
            <person name="Hosokawa S."/>
            <person name="Ichikawa Y."/>
            <person name="Idonuma A."/>
            <person name="Iijima M."/>
            <person name="Ikeda M."/>
            <person name="Ikeno M."/>
            <person name="Ito K."/>
            <person name="Ito S."/>
            <person name="Ito T."/>
            <person name="Ito Y."/>
            <person name="Ito Y."/>
            <person name="Iwabuchi A."/>
            <person name="Kamiya K."/>
            <person name="Karasawa W."/>
            <person name="Kurita K."/>
            <person name="Katagiri S."/>
            <person name="Kikuta A."/>
            <person name="Kobayashi H."/>
            <person name="Kobayashi N."/>
            <person name="Machita K."/>
            <person name="Maehara T."/>
            <person name="Masukawa M."/>
            <person name="Mizubayashi T."/>
            <person name="Mukai Y."/>
            <person name="Nagasaki H."/>
            <person name="Nagata Y."/>
            <person name="Naito S."/>
            <person name="Nakashima M."/>
            <person name="Nakama Y."/>
            <person name="Nakamichi Y."/>
            <person name="Nakamura M."/>
            <person name="Meguro A."/>
            <person name="Negishi M."/>
            <person name="Ohta I."/>
            <person name="Ohta T."/>
            <person name="Okamoto M."/>
            <person name="Ono N."/>
            <person name="Saji S."/>
            <person name="Sakaguchi M."/>
            <person name="Sakai K."/>
            <person name="Shibata M."/>
            <person name="Shimokawa T."/>
            <person name="Song J."/>
            <person name="Takazaki Y."/>
            <person name="Terasawa K."/>
            <person name="Tsugane M."/>
            <person name="Tsuji K."/>
            <person name="Ueda S."/>
            <person name="Waki K."/>
            <person name="Yamagata H."/>
            <person name="Yamamoto M."/>
            <person name="Yamamoto S."/>
            <person name="Yamane H."/>
            <person name="Yoshiki S."/>
            <person name="Yoshihara R."/>
            <person name="Yukawa K."/>
            <person name="Zhong H."/>
            <person name="Yano M."/>
            <person name="Yuan Q."/>
            <person name="Ouyang S."/>
            <person name="Liu J."/>
            <person name="Jones K.M."/>
            <person name="Gansberger K."/>
            <person name="Moffat K."/>
            <person name="Hill J."/>
            <person name="Bera J."/>
            <person name="Fadrosh D."/>
            <person name="Jin S."/>
            <person name="Johri S."/>
            <person name="Kim M."/>
            <person name="Overton L."/>
            <person name="Reardon M."/>
            <person name="Tsitrin T."/>
            <person name="Vuong H."/>
            <person name="Weaver B."/>
            <person name="Ciecko A."/>
            <person name="Tallon L."/>
            <person name="Jackson J."/>
            <person name="Pai G."/>
            <person name="Aken S.V."/>
            <person name="Utterback T."/>
            <person name="Reidmuller S."/>
            <person name="Feldblyum T."/>
            <person name="Hsiao J."/>
            <person name="Zismann V."/>
            <person name="Iobst S."/>
            <person name="de Vazeille A.R."/>
            <person name="Buell C.R."/>
            <person name="Ying K."/>
            <person name="Li Y."/>
            <person name="Lu T."/>
            <person name="Huang Y."/>
            <person name="Zhao Q."/>
            <person name="Feng Q."/>
            <person name="Zhang L."/>
            <person name="Zhu J."/>
            <person name="Weng Q."/>
            <person name="Mu J."/>
            <person name="Lu Y."/>
            <person name="Fan D."/>
            <person name="Liu Y."/>
            <person name="Guan J."/>
            <person name="Zhang Y."/>
            <person name="Yu S."/>
            <person name="Liu X."/>
            <person name="Zhang Y."/>
            <person name="Hong G."/>
            <person name="Han B."/>
            <person name="Choisne N."/>
            <person name="Demange N."/>
            <person name="Orjeda G."/>
            <person name="Samain S."/>
            <person name="Cattolico L."/>
            <person name="Pelletier E."/>
            <person name="Couloux A."/>
            <person name="Segurens B."/>
            <person name="Wincker P."/>
            <person name="D'Hont A."/>
            <person name="Scarpelli C."/>
            <person name="Weissenbach J."/>
            <person name="Salanoubat M."/>
            <person name="Quetier F."/>
            <person name="Yu Y."/>
            <person name="Kim H.R."/>
            <person name="Rambo T."/>
            <person name="Currie J."/>
            <person name="Collura K."/>
            <person name="Luo M."/>
            <person name="Yang T."/>
            <person name="Ammiraju J.S.S."/>
            <person name="Engler F."/>
            <person name="Soderlund C."/>
            <person name="Wing R.A."/>
            <person name="Palmer L.E."/>
            <person name="de la Bastide M."/>
            <person name="Spiegel L."/>
            <person name="Nascimento L."/>
            <person name="Zutavern T."/>
            <person name="O'Shaughnessy A."/>
            <person name="Dike S."/>
            <person name="Dedhia N."/>
            <person name="Preston R."/>
            <person name="Balija V."/>
            <person name="McCombie W.R."/>
            <person name="Chow T."/>
            <person name="Chen H."/>
            <person name="Chung M."/>
            <person name="Chen C."/>
            <person name="Shaw J."/>
            <person name="Wu H."/>
            <person name="Hsiao K."/>
            <person name="Chao Y."/>
            <person name="Chu M."/>
            <person name="Cheng C."/>
            <person name="Hour A."/>
            <person name="Lee P."/>
            <person name="Lin S."/>
            <person name="Lin Y."/>
            <person name="Liou J."/>
            <person name="Liu S."/>
            <person name="Hsing Y."/>
            <person name="Raghuvanshi S."/>
            <person name="Mohanty A."/>
            <person name="Bharti A.K."/>
            <person name="Gaur A."/>
            <person name="Gupta V."/>
            <person name="Kumar D."/>
            <person name="Ravi V."/>
            <person name="Vij S."/>
            <person name="Kapur A."/>
            <person name="Khurana P."/>
            <person name="Khurana P."/>
            <person name="Khurana J.P."/>
            <person name="Tyagi A.K."/>
            <person name="Gaikwad K."/>
            <person name="Singh A."/>
            <person name="Dalal V."/>
            <person name="Srivastava S."/>
            <person name="Dixit A."/>
            <person name="Pal A.K."/>
            <person name="Ghazi I.A."/>
            <person name="Yadav M."/>
            <person name="Pandit A."/>
            <person name="Bhargava A."/>
            <person name="Sureshbabu K."/>
            <person name="Batra K."/>
            <person name="Sharma T.R."/>
            <person name="Mohapatra T."/>
            <person name="Singh N.K."/>
            <person name="Messing J."/>
            <person name="Nelson A.B."/>
            <person name="Fuks G."/>
            <person name="Kavchok S."/>
            <person name="Keizer G."/>
            <person name="Linton E."/>
            <person name="Llaca V."/>
            <person name="Song R."/>
            <person name="Tanyolac B."/>
            <person name="Young S."/>
            <person name="Ho-Il K."/>
            <person name="Hahn J.H."/>
            <person name="Sangsakoo G."/>
            <person name="Vanavichit A."/>
            <person name="de Mattos Luiz.A.T."/>
            <person name="Zimmer P.D."/>
            <person name="Malone G."/>
            <person name="Dellagostin O."/>
            <person name="de Oliveira A.C."/>
            <person name="Bevan M."/>
            <person name="Bancroft I."/>
            <person name="Minx P."/>
            <person name="Cordum H."/>
            <person name="Wilson R."/>
            <person name="Cheng Z."/>
            <person name="Jin W."/>
            <person name="Jiang J."/>
            <person name="Leong S.A."/>
            <person name="Iwama H."/>
            <person name="Gojobori T."/>
            <person name="Itoh T."/>
            <person name="Niimura Y."/>
            <person name="Fujii Y."/>
            <person name="Habara T."/>
            <person name="Sakai H."/>
            <person name="Sato Y."/>
            <person name="Wilson G."/>
            <person name="Kumar K."/>
            <person name="McCouch S."/>
            <person name="Juretic N."/>
            <person name="Hoen D."/>
            <person name="Wright S."/>
            <person name="Bruskiewich R."/>
            <person name="Bureau T."/>
            <person name="Miyao A."/>
            <person name="Hirochika H."/>
            <person name="Nishikawa T."/>
            <person name="Kadowaki K."/>
            <person name="Sugiura M."/>
            <person name="Burr B."/>
            <person name="Sasaki T."/>
        </authorList>
    </citation>
    <scope>NUCLEOTIDE SEQUENCE [LARGE SCALE GENOMIC DNA]</scope>
    <source>
        <strain evidence="4">cv. Nipponbare</strain>
    </source>
</reference>
<gene>
    <name evidence="2" type="primary">OJ1372_D12.112</name>
    <name evidence="3" type="synonym">OJ1657_A07.123</name>
</gene>
<dbReference type="EMBL" id="AP003827">
    <property type="protein sequence ID" value="BAC57654.1"/>
    <property type="molecule type" value="Genomic_DNA"/>
</dbReference>
<name>Q84ZR0_ORYSJ</name>
<reference evidence="4" key="4">
    <citation type="journal article" date="2008" name="Nucleic Acids Res.">
        <title>The rice annotation project database (RAP-DB): 2008 update.</title>
        <authorList>
            <consortium name="The rice annotation project (RAP)"/>
        </authorList>
    </citation>
    <scope>GENOME REANNOTATION</scope>
    <source>
        <strain evidence="4">cv. Nipponbare</strain>
    </source>
</reference>
<evidence type="ECO:0000313" key="2">
    <source>
        <dbReference type="EMBL" id="BAC57654.1"/>
    </source>
</evidence>
<dbReference type="Proteomes" id="UP000000763">
    <property type="component" value="Chromosome 7"/>
</dbReference>
<evidence type="ECO:0000313" key="3">
    <source>
        <dbReference type="EMBL" id="BAD30430.1"/>
    </source>
</evidence>
<dbReference type="EMBL" id="AP003930">
    <property type="protein sequence ID" value="BAD30430.1"/>
    <property type="molecule type" value="Genomic_DNA"/>
</dbReference>
<protein>
    <submittedName>
        <fullName evidence="2">Uncharacterized protein</fullName>
    </submittedName>
</protein>
<reference evidence="3" key="2">
    <citation type="submission" date="2001-07" db="EMBL/GenBank/DDBJ databases">
        <title>Oryza sativa nipponbare(GA3) genomic DNA, chromosome 7, BAC clone:OJ1657_A07.</title>
        <authorList>
            <person name="Sasaki T."/>
            <person name="Matsumoto T."/>
            <person name="Yamamoto K."/>
        </authorList>
    </citation>
    <scope>NUCLEOTIDE SEQUENCE</scope>
</reference>
<reference evidence="2" key="1">
    <citation type="submission" date="2001-07" db="EMBL/GenBank/DDBJ databases">
        <title>Oryza sativa nipponbare(GA3) genomic DNA, chromosome 7, BAC clone:OJ1372_D12.</title>
        <authorList>
            <person name="Sasaki T."/>
            <person name="Matsumoto T."/>
            <person name="Yamamoto K."/>
        </authorList>
    </citation>
    <scope>NUCLEOTIDE SEQUENCE</scope>
</reference>
<evidence type="ECO:0000313" key="4">
    <source>
        <dbReference type="Proteomes" id="UP000000763"/>
    </source>
</evidence>
<evidence type="ECO:0000256" key="1">
    <source>
        <dbReference type="SAM" id="MobiDB-lite"/>
    </source>
</evidence>
<feature type="region of interest" description="Disordered" evidence="1">
    <location>
        <begin position="1"/>
        <end position="94"/>
    </location>
</feature>
<accession>Q84ZR0</accession>